<feature type="domain" description="4Fe-4S ferredoxin-type" evidence="1">
    <location>
        <begin position="3"/>
        <end position="30"/>
    </location>
</feature>
<name>A0A4S2PG87_9PAST</name>
<evidence type="ECO:0000313" key="3">
    <source>
        <dbReference type="Proteomes" id="UP000310576"/>
    </source>
</evidence>
<organism evidence="2 3">
    <name type="scientific">Rodentibacter pneumotropicus</name>
    <dbReference type="NCBI Taxonomy" id="758"/>
    <lineage>
        <taxon>Bacteria</taxon>
        <taxon>Pseudomonadati</taxon>
        <taxon>Pseudomonadota</taxon>
        <taxon>Gammaproteobacteria</taxon>
        <taxon>Pasteurellales</taxon>
        <taxon>Pasteurellaceae</taxon>
        <taxon>Rodentibacter</taxon>
    </lineage>
</organism>
<proteinExistence type="predicted"/>
<gene>
    <name evidence="2" type="ORF">D3M76_08050</name>
</gene>
<protein>
    <recommendedName>
        <fullName evidence="1">4Fe-4S ferredoxin-type domain-containing protein</fullName>
    </recommendedName>
</protein>
<dbReference type="Gene3D" id="3.30.70.20">
    <property type="match status" value="1"/>
</dbReference>
<dbReference type="EMBL" id="QXNG01000076">
    <property type="protein sequence ID" value="THA14129.1"/>
    <property type="molecule type" value="Genomic_DNA"/>
</dbReference>
<evidence type="ECO:0000259" key="1">
    <source>
        <dbReference type="PROSITE" id="PS51379"/>
    </source>
</evidence>
<dbReference type="AlphaFoldDB" id="A0A4S2PG87"/>
<dbReference type="InterPro" id="IPR017896">
    <property type="entry name" value="4Fe4S_Fe-S-bd"/>
</dbReference>
<sequence>MSPDLIVNNEGCNGCGECKIACFTRAITLK</sequence>
<reference evidence="2 3" key="1">
    <citation type="journal article" date="2019" name="Vet. Microbiol.">
        <title>Development of multi locus sequence typing (MLST) of Rodentibacter pneumotropicus.</title>
        <authorList>
            <person name="Adhikary S."/>
            <person name="Bisgaard M."/>
            <person name="Boot R."/>
            <person name="Benga L."/>
            <person name="Nicklas W."/>
            <person name="Christensen H."/>
        </authorList>
    </citation>
    <scope>NUCLEOTIDE SEQUENCE [LARGE SCALE GENOMIC DNA]</scope>
    <source>
        <strain evidence="2 3">1596_07</strain>
    </source>
</reference>
<dbReference type="PROSITE" id="PS51379">
    <property type="entry name" value="4FE4S_FER_2"/>
    <property type="match status" value="1"/>
</dbReference>
<dbReference type="Proteomes" id="UP000310576">
    <property type="component" value="Unassembled WGS sequence"/>
</dbReference>
<comment type="caution">
    <text evidence="2">The sequence shown here is derived from an EMBL/GenBank/DDBJ whole genome shotgun (WGS) entry which is preliminary data.</text>
</comment>
<evidence type="ECO:0000313" key="2">
    <source>
        <dbReference type="EMBL" id="THA14129.1"/>
    </source>
</evidence>
<dbReference type="SUPFAM" id="SSF54862">
    <property type="entry name" value="4Fe-4S ferredoxins"/>
    <property type="match status" value="1"/>
</dbReference>
<accession>A0A4S2PG87</accession>
<dbReference type="Pfam" id="PF00037">
    <property type="entry name" value="Fer4"/>
    <property type="match status" value="1"/>
</dbReference>